<dbReference type="InterPro" id="IPR036452">
    <property type="entry name" value="Ribo_hydro-like"/>
</dbReference>
<feature type="domain" description="Cellulose-binding Sde182 nucleoside hydrolase-like" evidence="2">
    <location>
        <begin position="43"/>
        <end position="305"/>
    </location>
</feature>
<protein>
    <submittedName>
        <fullName evidence="4">DUF1593 domain-containing protein</fullName>
    </submittedName>
</protein>
<evidence type="ECO:0000259" key="3">
    <source>
        <dbReference type="Pfam" id="PF21027"/>
    </source>
</evidence>
<evidence type="ECO:0000313" key="5">
    <source>
        <dbReference type="Proteomes" id="UP001163821"/>
    </source>
</evidence>
<feature type="chain" id="PRO_5041389261" evidence="1">
    <location>
        <begin position="33"/>
        <end position="486"/>
    </location>
</feature>
<feature type="signal peptide" evidence="1">
    <location>
        <begin position="1"/>
        <end position="32"/>
    </location>
</feature>
<dbReference type="Pfam" id="PF07632">
    <property type="entry name" value="Sde182_NH-like"/>
    <property type="match status" value="1"/>
</dbReference>
<dbReference type="Gene3D" id="2.60.40.10">
    <property type="entry name" value="Immunoglobulins"/>
    <property type="match status" value="1"/>
</dbReference>
<evidence type="ECO:0000256" key="1">
    <source>
        <dbReference type="SAM" id="SignalP"/>
    </source>
</evidence>
<reference evidence="4" key="1">
    <citation type="submission" date="2022-10" db="EMBL/GenBank/DDBJ databases">
        <title>Gaoshiqiia sediminis gen. nov., sp. nov., isolated from coastal sediment.</title>
        <authorList>
            <person name="Yu W.X."/>
            <person name="Mu D.S."/>
            <person name="Du J.Z."/>
            <person name="Liang Y.Q."/>
        </authorList>
    </citation>
    <scope>NUCLEOTIDE SEQUENCE</scope>
    <source>
        <strain evidence="4">A06</strain>
    </source>
</reference>
<keyword evidence="5" id="KW-1185">Reference proteome</keyword>
<dbReference type="Gene3D" id="3.90.245.10">
    <property type="entry name" value="Ribonucleoside hydrolase-like"/>
    <property type="match status" value="1"/>
</dbReference>
<sequence>MNQTTATRTLRKLTVFNLLVILFAWTSSCSHAVNQVQHANKPRIIVTSDGEIDDRCSMVRFLLYANEFDIEGIILSSSQYHWHGSRVWAGDDWVNPFLDAYAQVHPNLIKHDPRYPMAQFLRSRTYVGNIIAEGEMDEVTPGSQRIVEVLLDDSDSRPIWLQAWGGTNTIARALKTIEEEHPDRIEEVAQKIRLYLIWEQDDTYQRYIRPHWSKFGIPTIISDQFIAFAYDNQRKDIPKKMKHYFSAEWMNRNLLQDRGPLLALYEAHDDGRFRSEGDTPAFLHVIPNGLRNEVSPDWGGWGGRFVRVRDNTWLDPVSEPGYQYPEGRWYTRTAWGRERLRKNIENDKELTEYLKPQWRWIDAIQNDFAARADWCVKSFEEANHPPIVKLNTALDITAKPGSTIQLSAKGTTDPDGDELSYSWWQYTEADTYPGNVVIETPNERESSFTVPSDAEAGQTIHIVCEVEDNGSPALSRYQRIIIQIEP</sequence>
<evidence type="ECO:0000259" key="2">
    <source>
        <dbReference type="Pfam" id="PF07632"/>
    </source>
</evidence>
<evidence type="ECO:0000313" key="4">
    <source>
        <dbReference type="EMBL" id="MCW0481788.1"/>
    </source>
</evidence>
<accession>A0AA42C4H7</accession>
<dbReference type="EMBL" id="JAPAAF010000003">
    <property type="protein sequence ID" value="MCW0481788.1"/>
    <property type="molecule type" value="Genomic_DNA"/>
</dbReference>
<dbReference type="InterPro" id="IPR011483">
    <property type="entry name" value="Sde182_NH-like"/>
</dbReference>
<dbReference type="Pfam" id="PF21027">
    <property type="entry name" value="Sde0182_C"/>
    <property type="match status" value="1"/>
</dbReference>
<dbReference type="Proteomes" id="UP001163821">
    <property type="component" value="Unassembled WGS sequence"/>
</dbReference>
<gene>
    <name evidence="4" type="ORF">N2K84_03540</name>
</gene>
<dbReference type="InterPro" id="IPR013783">
    <property type="entry name" value="Ig-like_fold"/>
</dbReference>
<keyword evidence="1" id="KW-0732">Signal</keyword>
<organism evidence="4 5">
    <name type="scientific">Gaoshiqia sediminis</name>
    <dbReference type="NCBI Taxonomy" id="2986998"/>
    <lineage>
        <taxon>Bacteria</taxon>
        <taxon>Pseudomonadati</taxon>
        <taxon>Bacteroidota</taxon>
        <taxon>Bacteroidia</taxon>
        <taxon>Marinilabiliales</taxon>
        <taxon>Prolixibacteraceae</taxon>
        <taxon>Gaoshiqia</taxon>
    </lineage>
</organism>
<dbReference type="InterPro" id="IPR048527">
    <property type="entry name" value="Sde182_C"/>
</dbReference>
<feature type="domain" description="Cellulose-binding Sde182 C-terminal" evidence="3">
    <location>
        <begin position="403"/>
        <end position="484"/>
    </location>
</feature>
<dbReference type="GO" id="GO:0016799">
    <property type="term" value="F:hydrolase activity, hydrolyzing N-glycosyl compounds"/>
    <property type="evidence" value="ECO:0007669"/>
    <property type="project" value="InterPro"/>
</dbReference>
<comment type="caution">
    <text evidence="4">The sequence shown here is derived from an EMBL/GenBank/DDBJ whole genome shotgun (WGS) entry which is preliminary data.</text>
</comment>
<name>A0AA42C4H7_9BACT</name>
<proteinExistence type="predicted"/>
<dbReference type="CDD" id="cd11304">
    <property type="entry name" value="Cadherin_repeat"/>
    <property type="match status" value="1"/>
</dbReference>
<dbReference type="AlphaFoldDB" id="A0AA42C4H7"/>
<dbReference type="RefSeq" id="WP_282590398.1">
    <property type="nucleotide sequence ID" value="NZ_JAPAAF010000003.1"/>
</dbReference>